<reference evidence="3" key="1">
    <citation type="journal article" date="2014" name="Int. J. Syst. Evol. Microbiol.">
        <title>Complete genome sequence of Corynebacterium casei LMG S-19264T (=DSM 44701T), isolated from a smear-ripened cheese.</title>
        <authorList>
            <consortium name="US DOE Joint Genome Institute (JGI-PGF)"/>
            <person name="Walter F."/>
            <person name="Albersmeier A."/>
            <person name="Kalinowski J."/>
            <person name="Ruckert C."/>
        </authorList>
    </citation>
    <scope>NUCLEOTIDE SEQUENCE</scope>
    <source>
        <strain evidence="3">CGMCC 1.15880</strain>
    </source>
</reference>
<dbReference type="PROSITE" id="PS50125">
    <property type="entry name" value="GUANYLATE_CYCLASE_2"/>
    <property type="match status" value="1"/>
</dbReference>
<feature type="domain" description="Guanylate cyclase" evidence="2">
    <location>
        <begin position="318"/>
        <end position="456"/>
    </location>
</feature>
<proteinExistence type="predicted"/>
<dbReference type="InterPro" id="IPR029787">
    <property type="entry name" value="Nucleotide_cyclase"/>
</dbReference>
<keyword evidence="4" id="KW-1185">Reference proteome</keyword>
<evidence type="ECO:0000256" key="1">
    <source>
        <dbReference type="SAM" id="MobiDB-lite"/>
    </source>
</evidence>
<evidence type="ECO:0000313" key="4">
    <source>
        <dbReference type="Proteomes" id="UP000628017"/>
    </source>
</evidence>
<accession>A0A916VT89</accession>
<dbReference type="Proteomes" id="UP000628017">
    <property type="component" value="Unassembled WGS sequence"/>
</dbReference>
<dbReference type="Gene3D" id="3.30.70.1230">
    <property type="entry name" value="Nucleotide cyclase"/>
    <property type="match status" value="2"/>
</dbReference>
<dbReference type="SUPFAM" id="SSF55073">
    <property type="entry name" value="Nucleotide cyclase"/>
    <property type="match status" value="2"/>
</dbReference>
<dbReference type="EMBL" id="BMKA01000009">
    <property type="protein sequence ID" value="GGA32037.1"/>
    <property type="molecule type" value="Genomic_DNA"/>
</dbReference>
<protein>
    <recommendedName>
        <fullName evidence="2">Guanylate cyclase domain-containing protein</fullName>
    </recommendedName>
</protein>
<evidence type="ECO:0000259" key="2">
    <source>
        <dbReference type="PROSITE" id="PS50125"/>
    </source>
</evidence>
<gene>
    <name evidence="3" type="ORF">GCM10011498_36560</name>
</gene>
<comment type="caution">
    <text evidence="3">The sequence shown here is derived from an EMBL/GenBank/DDBJ whole genome shotgun (WGS) entry which is preliminary data.</text>
</comment>
<dbReference type="RefSeq" id="WP_188678660.1">
    <property type="nucleotide sequence ID" value="NZ_BMKA01000009.1"/>
</dbReference>
<feature type="region of interest" description="Disordered" evidence="1">
    <location>
        <begin position="511"/>
        <end position="532"/>
    </location>
</feature>
<dbReference type="AlphaFoldDB" id="A0A916VT89"/>
<reference evidence="3" key="2">
    <citation type="submission" date="2020-09" db="EMBL/GenBank/DDBJ databases">
        <authorList>
            <person name="Sun Q."/>
            <person name="Zhou Y."/>
        </authorList>
    </citation>
    <scope>NUCLEOTIDE SEQUENCE</scope>
    <source>
        <strain evidence="3">CGMCC 1.15880</strain>
    </source>
</reference>
<organism evidence="3 4">
    <name type="scientific">Neptunicoccus cionae</name>
    <dbReference type="NCBI Taxonomy" id="2035344"/>
    <lineage>
        <taxon>Bacteria</taxon>
        <taxon>Pseudomonadati</taxon>
        <taxon>Pseudomonadota</taxon>
        <taxon>Alphaproteobacteria</taxon>
        <taxon>Rhodobacterales</taxon>
        <taxon>Paracoccaceae</taxon>
        <taxon>Neptunicoccus</taxon>
    </lineage>
</organism>
<dbReference type="GO" id="GO:0009190">
    <property type="term" value="P:cyclic nucleotide biosynthetic process"/>
    <property type="evidence" value="ECO:0007669"/>
    <property type="project" value="InterPro"/>
</dbReference>
<dbReference type="InterPro" id="IPR001054">
    <property type="entry name" value="A/G_cyclase"/>
</dbReference>
<evidence type="ECO:0000313" key="3">
    <source>
        <dbReference type="EMBL" id="GGA32037.1"/>
    </source>
</evidence>
<dbReference type="GO" id="GO:0004016">
    <property type="term" value="F:adenylate cyclase activity"/>
    <property type="evidence" value="ECO:0007669"/>
    <property type="project" value="UniProtKB-ARBA"/>
</dbReference>
<sequence>MSWSEPEARTRIEKLVREVPDVGVRRFEKYLPLYEADKALMTARDQQISPPLFSLPRGKAVVVDTVQVYIAISNYDEYRLEEGRETEASHDRALRLLHLYYSAADRVIEKSPAQRVDFHNGRVHAVVLELEEGGISRDTLAQAMAFIEDFKQVAHAANQQLANGEFNAVFRIGVDVGTCVAINNGTGSEQEPMFLGRPANHAAKLAHGDEPGVYVSDAVRKILGQPELGVLEQFRGLTDVEIATNSARLSDGESLEFGVQNRQQFTDEVVGNWRKEIASGDFPDFTDPRFVFSYQEPPLSEIDYAELMPSKSIRMPLVSMYADLSGYTDYIDRAVATGGIGEAVRALYVMRQEFQNVVEEDFGGRKVRFIGDCIHALIAEGSENETSSRDTVASATHCAGGLHSSFALCQSILGGLDSLGLAVGLELGPTPISRIGIRGDRSVRVASSIATARSEKMQKDCEHNGVKLGENALAAAPVALADILTEGFAAELDYGDVAVCLAAPAPSLASPTYARAHVPSPTPEPRAHLKTE</sequence>
<dbReference type="GO" id="GO:0035556">
    <property type="term" value="P:intracellular signal transduction"/>
    <property type="evidence" value="ECO:0007669"/>
    <property type="project" value="InterPro"/>
</dbReference>
<name>A0A916VT89_9RHOB</name>